<evidence type="ECO:0000259" key="2">
    <source>
        <dbReference type="Pfam" id="PF13354"/>
    </source>
</evidence>
<evidence type="ECO:0000256" key="1">
    <source>
        <dbReference type="SAM" id="MobiDB-lite"/>
    </source>
</evidence>
<keyword evidence="3" id="KW-0378">Hydrolase</keyword>
<dbReference type="SUPFAM" id="SSF56601">
    <property type="entry name" value="beta-lactamase/transpeptidase-like"/>
    <property type="match status" value="1"/>
</dbReference>
<protein>
    <submittedName>
        <fullName evidence="3">Serine hydrolase</fullName>
    </submittedName>
</protein>
<reference evidence="4" key="1">
    <citation type="journal article" date="2019" name="Int. J. Syst. Evol. Microbiol.">
        <title>The Global Catalogue of Microorganisms (GCM) 10K type strain sequencing project: providing services to taxonomists for standard genome sequencing and annotation.</title>
        <authorList>
            <consortium name="The Broad Institute Genomics Platform"/>
            <consortium name="The Broad Institute Genome Sequencing Center for Infectious Disease"/>
            <person name="Wu L."/>
            <person name="Ma J."/>
        </authorList>
    </citation>
    <scope>NUCLEOTIDE SEQUENCE [LARGE SCALE GENOMIC DNA]</scope>
    <source>
        <strain evidence="4">JCM 10303</strain>
    </source>
</reference>
<dbReference type="InterPro" id="IPR000871">
    <property type="entry name" value="Beta-lactam_class-A"/>
</dbReference>
<comment type="caution">
    <text evidence="3">The sequence shown here is derived from an EMBL/GenBank/DDBJ whole genome shotgun (WGS) entry which is preliminary data.</text>
</comment>
<feature type="region of interest" description="Disordered" evidence="1">
    <location>
        <begin position="28"/>
        <end position="77"/>
    </location>
</feature>
<feature type="compositionally biased region" description="Low complexity" evidence="1">
    <location>
        <begin position="35"/>
        <end position="62"/>
    </location>
</feature>
<accession>A0ABP3LZ49</accession>
<dbReference type="EMBL" id="BAAAGS010000002">
    <property type="protein sequence ID" value="GAA0509777.1"/>
    <property type="molecule type" value="Genomic_DNA"/>
</dbReference>
<dbReference type="PANTHER" id="PTHR35333:SF3">
    <property type="entry name" value="BETA-LACTAMASE-TYPE TRANSPEPTIDASE FOLD CONTAINING PROTEIN"/>
    <property type="match status" value="1"/>
</dbReference>
<evidence type="ECO:0000313" key="3">
    <source>
        <dbReference type="EMBL" id="GAA0509777.1"/>
    </source>
</evidence>
<dbReference type="GO" id="GO:0016787">
    <property type="term" value="F:hydrolase activity"/>
    <property type="evidence" value="ECO:0007669"/>
    <property type="project" value="UniProtKB-KW"/>
</dbReference>
<feature type="domain" description="Beta-lactamase class A catalytic" evidence="2">
    <location>
        <begin position="76"/>
        <end position="311"/>
    </location>
</feature>
<evidence type="ECO:0000313" key="4">
    <source>
        <dbReference type="Proteomes" id="UP001500729"/>
    </source>
</evidence>
<dbReference type="InterPro" id="IPR045155">
    <property type="entry name" value="Beta-lactam_cat"/>
</dbReference>
<dbReference type="Proteomes" id="UP001500729">
    <property type="component" value="Unassembled WGS sequence"/>
</dbReference>
<proteinExistence type="predicted"/>
<gene>
    <name evidence="3" type="ORF">GCM10009533_05760</name>
</gene>
<dbReference type="RefSeq" id="WP_009950184.1">
    <property type="nucleotide sequence ID" value="NZ_BAAAGS010000002.1"/>
</dbReference>
<sequence length="343" mass="35740">MSGAEQEIREVLRDAGAEGWVHAMPLTGATTRVSAPAREAGPAREAWPGSGTEAGEFGPEAGPGREGRSGSETGPGREIGIGADDLVVTASVYKLPLVVALCRAFDAGRIDPRARVRLNPPSCTPGPTGLATFLDPVTVSWRDMAASMIGVSDNTSADVILGEVGLDAVAETLAELGLERTRVVGGTADSHASLVRDTGAATAAEAFAELFDNDAAHTVSAYDPAYASATTPREMTRLLDLIWSDAVASPQQCAFIRRLLSNQVWMHRVRAGFPSRGVHVAGKTGTVGAVRNEVSVVEFEGEVPVAVAVFTLAARADAFLPKVDAAIADCARIAVNDLRSGRL</sequence>
<dbReference type="InterPro" id="IPR012338">
    <property type="entry name" value="Beta-lactam/transpept-like"/>
</dbReference>
<dbReference type="Pfam" id="PF13354">
    <property type="entry name" value="Beta-lactamase2"/>
    <property type="match status" value="1"/>
</dbReference>
<organism evidence="3 4">
    <name type="scientific">Saccharopolyspora erythraea</name>
    <name type="common">Streptomyces erythraeus</name>
    <dbReference type="NCBI Taxonomy" id="1836"/>
    <lineage>
        <taxon>Bacteria</taxon>
        <taxon>Bacillati</taxon>
        <taxon>Actinomycetota</taxon>
        <taxon>Actinomycetes</taxon>
        <taxon>Pseudonocardiales</taxon>
        <taxon>Pseudonocardiaceae</taxon>
        <taxon>Saccharopolyspora</taxon>
    </lineage>
</organism>
<name>A0ABP3LZ49_SACER</name>
<dbReference type="Gene3D" id="3.40.710.10">
    <property type="entry name" value="DD-peptidase/beta-lactamase superfamily"/>
    <property type="match status" value="1"/>
</dbReference>
<keyword evidence="4" id="KW-1185">Reference proteome</keyword>
<dbReference type="PANTHER" id="PTHR35333">
    <property type="entry name" value="BETA-LACTAMASE"/>
    <property type="match status" value="1"/>
</dbReference>